<sequence>MTVVALWYSGHSKKLMCAADSRFSRGKDEHTVRTTDSGPKIFPLPVVCREEQAALAMAWPVSRSYTFGFAYAGTALPALSTFALASACAQNLCSPPSGSGPVSVESVAELFREVADRYIREMSETLGVCDEISSYYFTGLIFGFCPVRAEYAAYKIQPWTETGLLEVRITPLPLGPGDLHLIGSGASTFLADSEKRRQEKGFHDPIKTLKAMLGEEWKKDVGGHIQYGECRQGDFRILPLITPTDGDPARWPVGFLGWDVSGMDVSGYSIGYNAIEF</sequence>
<keyword evidence="2" id="KW-1185">Reference proteome</keyword>
<dbReference type="OrthoDB" id="9152121at2"/>
<dbReference type="Proteomes" id="UP000434209">
    <property type="component" value="Chromosome 1"/>
</dbReference>
<reference evidence="1 2" key="1">
    <citation type="submission" date="2019-12" db="EMBL/GenBank/DDBJ databases">
        <title>Paraburkholderia acidiphila 7Q-K02 sp. nov and Paraburkholderia acidisoli DHF22 sp. nov., two strains isolated from forest soil.</title>
        <authorList>
            <person name="Gao Z."/>
            <person name="Qiu L."/>
        </authorList>
    </citation>
    <scope>NUCLEOTIDE SEQUENCE [LARGE SCALE GENOMIC DNA]</scope>
    <source>
        <strain evidence="1 2">7Q-K02</strain>
    </source>
</reference>
<name>A0A7Z2J8D0_9BURK</name>
<dbReference type="AlphaFoldDB" id="A0A7Z2J8D0"/>
<evidence type="ECO:0000313" key="2">
    <source>
        <dbReference type="Proteomes" id="UP000434209"/>
    </source>
</evidence>
<proteinExistence type="predicted"/>
<accession>A0A7Z2J8D0</accession>
<evidence type="ECO:0000313" key="1">
    <source>
        <dbReference type="EMBL" id="QGZ55086.1"/>
    </source>
</evidence>
<dbReference type="RefSeq" id="WP_158758174.1">
    <property type="nucleotide sequence ID" value="NZ_CP046909.1"/>
</dbReference>
<organism evidence="1 2">
    <name type="scientific">Paraburkholderia acidiphila</name>
    <dbReference type="NCBI Taxonomy" id="2571747"/>
    <lineage>
        <taxon>Bacteria</taxon>
        <taxon>Pseudomonadati</taxon>
        <taxon>Pseudomonadota</taxon>
        <taxon>Betaproteobacteria</taxon>
        <taxon>Burkholderiales</taxon>
        <taxon>Burkholderiaceae</taxon>
        <taxon>Paraburkholderia</taxon>
    </lineage>
</organism>
<protein>
    <submittedName>
        <fullName evidence="1">Uncharacterized protein</fullName>
    </submittedName>
</protein>
<gene>
    <name evidence="1" type="ORF">FAZ97_09240</name>
</gene>
<dbReference type="KEGG" id="pacp:FAZ97_09240"/>
<dbReference type="EMBL" id="CP046909">
    <property type="protein sequence ID" value="QGZ55086.1"/>
    <property type="molecule type" value="Genomic_DNA"/>
</dbReference>